<dbReference type="AlphaFoldDB" id="A0A0B7BEP7"/>
<organism evidence="2">
    <name type="scientific">Arion vulgaris</name>
    <dbReference type="NCBI Taxonomy" id="1028688"/>
    <lineage>
        <taxon>Eukaryota</taxon>
        <taxon>Metazoa</taxon>
        <taxon>Spiralia</taxon>
        <taxon>Lophotrochozoa</taxon>
        <taxon>Mollusca</taxon>
        <taxon>Gastropoda</taxon>
        <taxon>Heterobranchia</taxon>
        <taxon>Euthyneura</taxon>
        <taxon>Panpulmonata</taxon>
        <taxon>Eupulmonata</taxon>
        <taxon>Stylommatophora</taxon>
        <taxon>Helicina</taxon>
        <taxon>Arionoidea</taxon>
        <taxon>Arionidae</taxon>
        <taxon>Arion</taxon>
    </lineage>
</organism>
<dbReference type="EMBL" id="HACG01043774">
    <property type="protein sequence ID" value="CEK90639.1"/>
    <property type="molecule type" value="Transcribed_RNA"/>
</dbReference>
<proteinExistence type="predicted"/>
<gene>
    <name evidence="2" type="primary">ORF177803</name>
    <name evidence="1" type="synonym">ORF177800</name>
</gene>
<reference evidence="2" key="1">
    <citation type="submission" date="2014-12" db="EMBL/GenBank/DDBJ databases">
        <title>Insight into the proteome of Arion vulgaris.</title>
        <authorList>
            <person name="Aradska J."/>
            <person name="Bulat T."/>
            <person name="Smidak R."/>
            <person name="Sarate P."/>
            <person name="Gangsoo J."/>
            <person name="Sialana F."/>
            <person name="Bilban M."/>
            <person name="Lubec G."/>
        </authorList>
    </citation>
    <scope>NUCLEOTIDE SEQUENCE</scope>
    <source>
        <tissue evidence="2">Skin</tissue>
    </source>
</reference>
<protein>
    <submittedName>
        <fullName evidence="2">Uncharacterized protein</fullName>
    </submittedName>
</protein>
<name>A0A0B7BEP7_9EUPU</name>
<sequence>MHSFFNRQDLQFVMNDMLLQTLRLFIGLEQQPPTRIAYTLCANSYWNQYIMPEMNTS</sequence>
<evidence type="ECO:0000313" key="1">
    <source>
        <dbReference type="EMBL" id="CEK90639.1"/>
    </source>
</evidence>
<accession>A0A0B7BEP7</accession>
<evidence type="ECO:0000313" key="2">
    <source>
        <dbReference type="EMBL" id="CEK90640.1"/>
    </source>
</evidence>
<dbReference type="EMBL" id="HACG01043775">
    <property type="protein sequence ID" value="CEK90640.1"/>
    <property type="molecule type" value="Transcribed_RNA"/>
</dbReference>